<dbReference type="Gene3D" id="3.30.160.810">
    <property type="match status" value="1"/>
</dbReference>
<keyword evidence="3 7" id="KW-0694">RNA-binding</keyword>
<dbReference type="AlphaFoldDB" id="A0A6J4V5L4"/>
<reference evidence="11" key="1">
    <citation type="submission" date="2020-02" db="EMBL/GenBank/DDBJ databases">
        <authorList>
            <person name="Meier V. D."/>
        </authorList>
    </citation>
    <scope>NUCLEOTIDE SEQUENCE</scope>
    <source>
        <strain evidence="11">AVDCRST_MAG87</strain>
    </source>
</reference>
<dbReference type="InterPro" id="IPR019927">
    <property type="entry name" value="Ribosomal_uL3_bac/org-type"/>
</dbReference>
<keyword evidence="4 7" id="KW-0689">Ribosomal protein</keyword>
<dbReference type="PROSITE" id="PS00474">
    <property type="entry name" value="RIBOSOMAL_L3"/>
    <property type="match status" value="1"/>
</dbReference>
<dbReference type="GO" id="GO:0022625">
    <property type="term" value="C:cytosolic large ribosomal subunit"/>
    <property type="evidence" value="ECO:0007669"/>
    <property type="project" value="TreeGrafter"/>
</dbReference>
<evidence type="ECO:0000256" key="4">
    <source>
        <dbReference type="ARBA" id="ARBA00022980"/>
    </source>
</evidence>
<evidence type="ECO:0000256" key="10">
    <source>
        <dbReference type="SAM" id="MobiDB-lite"/>
    </source>
</evidence>
<evidence type="ECO:0000256" key="5">
    <source>
        <dbReference type="ARBA" id="ARBA00023274"/>
    </source>
</evidence>
<dbReference type="GO" id="GO:0003735">
    <property type="term" value="F:structural constituent of ribosome"/>
    <property type="evidence" value="ECO:0007669"/>
    <property type="project" value="UniProtKB-UniRule"/>
</dbReference>
<comment type="subunit">
    <text evidence="7 9">Part of the 50S ribosomal subunit. Forms a cluster with proteins L14 and L19.</text>
</comment>
<gene>
    <name evidence="7" type="primary">rplC</name>
    <name evidence="11" type="ORF">AVDCRST_MAG87-2296</name>
</gene>
<dbReference type="Gene3D" id="2.40.30.10">
    <property type="entry name" value="Translation factors"/>
    <property type="match status" value="1"/>
</dbReference>
<dbReference type="NCBIfam" id="TIGR03625">
    <property type="entry name" value="L3_bact"/>
    <property type="match status" value="1"/>
</dbReference>
<dbReference type="SUPFAM" id="SSF50447">
    <property type="entry name" value="Translation proteins"/>
    <property type="match status" value="1"/>
</dbReference>
<dbReference type="InterPro" id="IPR009000">
    <property type="entry name" value="Transl_B-barrel_sf"/>
</dbReference>
<evidence type="ECO:0000256" key="6">
    <source>
        <dbReference type="ARBA" id="ARBA00035243"/>
    </source>
</evidence>
<dbReference type="PANTHER" id="PTHR11229">
    <property type="entry name" value="50S RIBOSOMAL PROTEIN L3"/>
    <property type="match status" value="1"/>
</dbReference>
<dbReference type="PANTHER" id="PTHR11229:SF16">
    <property type="entry name" value="LARGE RIBOSOMAL SUBUNIT PROTEIN UL3C"/>
    <property type="match status" value="1"/>
</dbReference>
<organism evidence="11">
    <name type="scientific">uncultured Thermomicrobiales bacterium</name>
    <dbReference type="NCBI Taxonomy" id="1645740"/>
    <lineage>
        <taxon>Bacteria</taxon>
        <taxon>Pseudomonadati</taxon>
        <taxon>Thermomicrobiota</taxon>
        <taxon>Thermomicrobia</taxon>
        <taxon>Thermomicrobiales</taxon>
        <taxon>environmental samples</taxon>
    </lineage>
</organism>
<dbReference type="InterPro" id="IPR000597">
    <property type="entry name" value="Ribosomal_uL3"/>
</dbReference>
<dbReference type="InterPro" id="IPR019926">
    <property type="entry name" value="Ribosomal_uL3_CS"/>
</dbReference>
<evidence type="ECO:0000256" key="8">
    <source>
        <dbReference type="RuleBase" id="RU003905"/>
    </source>
</evidence>
<evidence type="ECO:0000256" key="7">
    <source>
        <dbReference type="HAMAP-Rule" id="MF_01325"/>
    </source>
</evidence>
<dbReference type="HAMAP" id="MF_01325_B">
    <property type="entry name" value="Ribosomal_uL3_B"/>
    <property type="match status" value="1"/>
</dbReference>
<accession>A0A6J4V5L4</accession>
<dbReference type="Pfam" id="PF00297">
    <property type="entry name" value="Ribosomal_L3"/>
    <property type="match status" value="1"/>
</dbReference>
<evidence type="ECO:0000256" key="3">
    <source>
        <dbReference type="ARBA" id="ARBA00022884"/>
    </source>
</evidence>
<dbReference type="GO" id="GO:0019843">
    <property type="term" value="F:rRNA binding"/>
    <property type="evidence" value="ECO:0007669"/>
    <property type="project" value="UniProtKB-UniRule"/>
</dbReference>
<comment type="similarity">
    <text evidence="1 7 8">Belongs to the universal ribosomal protein uL3 family.</text>
</comment>
<evidence type="ECO:0000256" key="2">
    <source>
        <dbReference type="ARBA" id="ARBA00022730"/>
    </source>
</evidence>
<dbReference type="EMBL" id="CADCWJ010000512">
    <property type="protein sequence ID" value="CAA9569752.1"/>
    <property type="molecule type" value="Genomic_DNA"/>
</dbReference>
<comment type="function">
    <text evidence="7 9">One of the primary rRNA binding proteins, it binds directly near the 3'-end of the 23S rRNA, where it nucleates assembly of the 50S subunit.</text>
</comment>
<evidence type="ECO:0000256" key="1">
    <source>
        <dbReference type="ARBA" id="ARBA00006540"/>
    </source>
</evidence>
<sequence>MVRGLIGRKLGMTQIFDEQGLARPVTVIEAGPCVVTQVRSQETDGYDAVQLGFGIAKRLNKPDAGHVRASGHQVKTLREFKADDYSAVEVGQVFKADTFAIGEVVDVVGTSKGRGFQGGMKRHGFHGGPKTHGQSDRARAPGSIGSSATPGRVFKGIKMAGHMGHERVTVQNLTILRVDVERNLLLVEGSVPGPNKGTLLIKRAVKGQR</sequence>
<evidence type="ECO:0000313" key="11">
    <source>
        <dbReference type="EMBL" id="CAA9569752.1"/>
    </source>
</evidence>
<keyword evidence="5 7" id="KW-0687">Ribonucleoprotein</keyword>
<dbReference type="FunFam" id="2.40.30.10:FF:000004">
    <property type="entry name" value="50S ribosomal protein L3"/>
    <property type="match status" value="1"/>
</dbReference>
<protein>
    <recommendedName>
        <fullName evidence="6 7">Large ribosomal subunit protein uL3</fullName>
    </recommendedName>
</protein>
<feature type="region of interest" description="Disordered" evidence="10">
    <location>
        <begin position="117"/>
        <end position="149"/>
    </location>
</feature>
<dbReference type="GO" id="GO:0006412">
    <property type="term" value="P:translation"/>
    <property type="evidence" value="ECO:0007669"/>
    <property type="project" value="UniProtKB-UniRule"/>
</dbReference>
<proteinExistence type="inferred from homology"/>
<name>A0A6J4V5L4_9BACT</name>
<keyword evidence="2 7" id="KW-0699">rRNA-binding</keyword>
<evidence type="ECO:0000256" key="9">
    <source>
        <dbReference type="RuleBase" id="RU003906"/>
    </source>
</evidence>